<dbReference type="AlphaFoldDB" id="A0A8H2VGB0"/>
<dbReference type="GO" id="GO:0031578">
    <property type="term" value="P:mitotic spindle orientation checkpoint signaling"/>
    <property type="evidence" value="ECO:0007669"/>
    <property type="project" value="TreeGrafter"/>
</dbReference>
<dbReference type="GeneID" id="64857657"/>
<dbReference type="InterPro" id="IPR034586">
    <property type="entry name" value="Bfa1/Byr4"/>
</dbReference>
<dbReference type="RefSeq" id="XP_041406498.1">
    <property type="nucleotide sequence ID" value="XM_041550564.1"/>
</dbReference>
<name>A0A8H2VGB0_9SACH</name>
<keyword evidence="3" id="KW-1185">Reference proteome</keyword>
<dbReference type="PANTHER" id="PTHR35140:SF1">
    <property type="entry name" value="MITOTIC CHECK POINT PROTEIN BFA1"/>
    <property type="match status" value="1"/>
</dbReference>
<sequence>MDVTDTSFEEIEPSFLRETDHIDPFSQNNEPKRSKTNKIRPEALQSRPYTLQGLLAAPLSTASSGKTAFSDDIKTQPSWLDDTDRRNSKLGFETTDEEEEEEEEDEEFLDDFEEFRNKKTDFDEAIKTRFGTFSRHSPDNLHHLSEEFNNYLNLGSTSKPQESQHASNTLRQPKSMMDLKPRIGFQYEKMKNNSRESRLKNSISYGNLRNSSRNPISVRFKKSMPNMVSNIIEEDHDSGEENNDSVIKRRNPSDYYLSKFGEDREHPDDNDFIFDSSMIQPNFVPKHTRGNLPMKLSPSIYNIEQHNNLLTPQLHKRTNRNRSNFDQLENFRESNTSTSSRIPSGNLNLNQRAATYRMRTIKQQIDHNTPVKKGDMYYNPQSMKWEGNEHILKKFDEIDSSSTNPLLIKKNKTDLEKIENSKIRSKSSRPPEVVGDMMFDEKNLRWVSIHEEPPDPFAGIDDIVQGQDTDMSKSPFLRSKSQTKSDILSRSLAVNPNLRKYHSFGGIGNKYKTKSNYASEENRNTSDKLMSTYTIGSKLLEHSYHEENRWNKKVGAWFLLNNKFNTTGNEGDDHLNNVSVASMDTNDYMYEIRKMVLNSTNN</sequence>
<dbReference type="EMBL" id="CAEFZW010000004">
    <property type="protein sequence ID" value="CAB4254654.1"/>
    <property type="molecule type" value="Genomic_DNA"/>
</dbReference>
<accession>A0A8H2VGB0</accession>
<evidence type="ECO:0000256" key="1">
    <source>
        <dbReference type="SAM" id="MobiDB-lite"/>
    </source>
</evidence>
<gene>
    <name evidence="2" type="ORF">KABA2_04S11242</name>
</gene>
<feature type="region of interest" description="Disordered" evidence="1">
    <location>
        <begin position="64"/>
        <end position="107"/>
    </location>
</feature>
<proteinExistence type="predicted"/>
<organism evidence="2 3">
    <name type="scientific">Maudiozyma barnettii</name>
    <dbReference type="NCBI Taxonomy" id="61262"/>
    <lineage>
        <taxon>Eukaryota</taxon>
        <taxon>Fungi</taxon>
        <taxon>Dikarya</taxon>
        <taxon>Ascomycota</taxon>
        <taxon>Saccharomycotina</taxon>
        <taxon>Saccharomycetes</taxon>
        <taxon>Saccharomycetales</taxon>
        <taxon>Saccharomycetaceae</taxon>
        <taxon>Maudiozyma</taxon>
    </lineage>
</organism>
<evidence type="ECO:0000313" key="3">
    <source>
        <dbReference type="Proteomes" id="UP000644660"/>
    </source>
</evidence>
<feature type="region of interest" description="Disordered" evidence="1">
    <location>
        <begin position="154"/>
        <end position="174"/>
    </location>
</feature>
<dbReference type="GO" id="GO:0005096">
    <property type="term" value="F:GTPase activator activity"/>
    <property type="evidence" value="ECO:0007669"/>
    <property type="project" value="InterPro"/>
</dbReference>
<dbReference type="GO" id="GO:1990334">
    <property type="term" value="C:Bfa1-Bub2 complex"/>
    <property type="evidence" value="ECO:0007669"/>
    <property type="project" value="InterPro"/>
</dbReference>
<dbReference type="GO" id="GO:0044732">
    <property type="term" value="C:mitotic spindle pole body"/>
    <property type="evidence" value="ECO:0007669"/>
    <property type="project" value="TreeGrafter"/>
</dbReference>
<dbReference type="PANTHER" id="PTHR35140">
    <property type="entry name" value="MITOTIC CHECK POINT PROTEIN BFA1"/>
    <property type="match status" value="1"/>
</dbReference>
<protein>
    <submittedName>
        <fullName evidence="2">Similar to Saccharomyces cerevisiae YJR053W BFA1 Component of the GTPase-activating Bfa1p- Bub2p complex involved in multiple cell cycle checkpoint pathways that control exit from mitosis</fullName>
    </submittedName>
</protein>
<feature type="compositionally biased region" description="Polar residues" evidence="1">
    <location>
        <begin position="154"/>
        <end position="172"/>
    </location>
</feature>
<evidence type="ECO:0000313" key="2">
    <source>
        <dbReference type="EMBL" id="CAB4254654.1"/>
    </source>
</evidence>
<reference evidence="2 3" key="1">
    <citation type="submission" date="2020-05" db="EMBL/GenBank/DDBJ databases">
        <authorList>
            <person name="Casaregola S."/>
            <person name="Devillers H."/>
            <person name="Grondin C."/>
        </authorList>
    </citation>
    <scope>NUCLEOTIDE SEQUENCE [LARGE SCALE GENOMIC DNA]</scope>
    <source>
        <strain evidence="2 3">CLIB 1767</strain>
    </source>
</reference>
<dbReference type="Proteomes" id="UP000644660">
    <property type="component" value="Unassembled WGS sequence"/>
</dbReference>
<feature type="compositionally biased region" description="Acidic residues" evidence="1">
    <location>
        <begin position="94"/>
        <end position="107"/>
    </location>
</feature>
<dbReference type="OrthoDB" id="19159at2759"/>
<comment type="caution">
    <text evidence="2">The sequence shown here is derived from an EMBL/GenBank/DDBJ whole genome shotgun (WGS) entry which is preliminary data.</text>
</comment>
<feature type="region of interest" description="Disordered" evidence="1">
    <location>
        <begin position="1"/>
        <end position="43"/>
    </location>
</feature>